<dbReference type="AlphaFoldDB" id="M7ZVC3"/>
<sequence length="64" mass="7173">MEPRYTAPLSNLASLLPCNGGVEQCRLRRPCDRGREQLSITAHGEDAENHVWEEDRTAEAVPEP</sequence>
<evidence type="ECO:0000313" key="1">
    <source>
        <dbReference type="EMBL" id="EMS64032.1"/>
    </source>
</evidence>
<gene>
    <name evidence="1" type="ORF">TRIUR3_18413</name>
</gene>
<dbReference type="EMBL" id="KD061393">
    <property type="protein sequence ID" value="EMS64032.1"/>
    <property type="molecule type" value="Genomic_DNA"/>
</dbReference>
<proteinExistence type="predicted"/>
<name>M7ZVC3_TRIUA</name>
<accession>M7ZVC3</accession>
<reference evidence="1" key="1">
    <citation type="journal article" date="2013" name="Nature">
        <title>Draft genome of the wheat A-genome progenitor Triticum urartu.</title>
        <authorList>
            <person name="Ling H.Q."/>
            <person name="Zhao S."/>
            <person name="Liu D."/>
            <person name="Wang J."/>
            <person name="Sun H."/>
            <person name="Zhang C."/>
            <person name="Fan H."/>
            <person name="Li D."/>
            <person name="Dong L."/>
            <person name="Tao Y."/>
            <person name="Gao C."/>
            <person name="Wu H."/>
            <person name="Li Y."/>
            <person name="Cui Y."/>
            <person name="Guo X."/>
            <person name="Zheng S."/>
            <person name="Wang B."/>
            <person name="Yu K."/>
            <person name="Liang Q."/>
            <person name="Yang W."/>
            <person name="Lou X."/>
            <person name="Chen J."/>
            <person name="Feng M."/>
            <person name="Jian J."/>
            <person name="Zhang X."/>
            <person name="Luo G."/>
            <person name="Jiang Y."/>
            <person name="Liu J."/>
            <person name="Wang Z."/>
            <person name="Sha Y."/>
            <person name="Zhang B."/>
            <person name="Wu H."/>
            <person name="Tang D."/>
            <person name="Shen Q."/>
            <person name="Xue P."/>
            <person name="Zou S."/>
            <person name="Wang X."/>
            <person name="Liu X."/>
            <person name="Wang F."/>
            <person name="Yang Y."/>
            <person name="An X."/>
            <person name="Dong Z."/>
            <person name="Zhang K."/>
            <person name="Zhang X."/>
            <person name="Luo M.C."/>
            <person name="Dvorak J."/>
            <person name="Tong Y."/>
            <person name="Wang J."/>
            <person name="Yang H."/>
            <person name="Li Z."/>
            <person name="Wang D."/>
            <person name="Zhang A."/>
            <person name="Wang J."/>
        </authorList>
    </citation>
    <scope>NUCLEOTIDE SEQUENCE</scope>
</reference>
<organism evidence="1">
    <name type="scientific">Triticum urartu</name>
    <name type="common">Red wild einkorn</name>
    <name type="synonym">Crithodium urartu</name>
    <dbReference type="NCBI Taxonomy" id="4572"/>
    <lineage>
        <taxon>Eukaryota</taxon>
        <taxon>Viridiplantae</taxon>
        <taxon>Streptophyta</taxon>
        <taxon>Embryophyta</taxon>
        <taxon>Tracheophyta</taxon>
        <taxon>Spermatophyta</taxon>
        <taxon>Magnoliopsida</taxon>
        <taxon>Liliopsida</taxon>
        <taxon>Poales</taxon>
        <taxon>Poaceae</taxon>
        <taxon>BOP clade</taxon>
        <taxon>Pooideae</taxon>
        <taxon>Triticodae</taxon>
        <taxon>Triticeae</taxon>
        <taxon>Triticinae</taxon>
        <taxon>Triticum</taxon>
    </lineage>
</organism>
<protein>
    <submittedName>
        <fullName evidence="1">Uncharacterized protein</fullName>
    </submittedName>
</protein>